<sequence>MSFRSIAMQRLPFGIFSEVLLLDNMAQVTVGVLIEEHHENRSQENTDGFQIKLLSDSELQKQLLLYGVEPGPVLPSTRTLYESKLLELMNSSPQTPRGQTNETEDLDRYSEMKEEKTKETTTEVVLETKDFKVTAACASGYDKAPHAEVSERHKKLLSPDTDYSLAKIVAELEQILPEDKLAAHLMHGQKQSGGSSPQPTRRKTIADTPGGTVGKDDGQGETWFPASQSPVGISSRQRAAKESGHSTKETVETVRVEKEKLKLEKQKFRAEVAREDTHQGLIPMPVRIAILTIFIFVLFVYVTMETNPNNPFLQFIMARFL</sequence>
<feature type="compositionally biased region" description="Polar residues" evidence="1">
    <location>
        <begin position="225"/>
        <end position="237"/>
    </location>
</feature>
<protein>
    <submittedName>
        <fullName evidence="5">LEM domain-containing protein 1</fullName>
    </submittedName>
</protein>
<dbReference type="PANTHER" id="PTHR12019">
    <property type="entry name" value="LAMINA-ASSOCIATED POLYPEPTIDE THYMOPOIETIN"/>
    <property type="match status" value="1"/>
</dbReference>
<keyword evidence="4" id="KW-1185">Reference proteome</keyword>
<proteinExistence type="predicted"/>
<feature type="region of interest" description="Disordered" evidence="1">
    <location>
        <begin position="186"/>
        <end position="252"/>
    </location>
</feature>
<keyword evidence="2" id="KW-0472">Membrane</keyword>
<feature type="transmembrane region" description="Helical" evidence="2">
    <location>
        <begin position="284"/>
        <end position="304"/>
    </location>
</feature>
<dbReference type="FunFam" id="1.10.720.40:FF:000001">
    <property type="entry name" value="LEM domain containing 2, isoform CRA_a"/>
    <property type="match status" value="1"/>
</dbReference>
<dbReference type="RefSeq" id="XP_006024855.2">
    <property type="nucleotide sequence ID" value="XM_006024793.2"/>
</dbReference>
<evidence type="ECO:0000313" key="5">
    <source>
        <dbReference type="RefSeq" id="XP_006024855.2"/>
    </source>
</evidence>
<feature type="compositionally biased region" description="Polar residues" evidence="1">
    <location>
        <begin position="90"/>
        <end position="101"/>
    </location>
</feature>
<dbReference type="CDD" id="cd12940">
    <property type="entry name" value="LEM_LAP2_LEMD1"/>
    <property type="match status" value="1"/>
</dbReference>
<feature type="domain" description="LEM" evidence="3">
    <location>
        <begin position="48"/>
        <end position="92"/>
    </location>
</feature>
<feature type="compositionally biased region" description="Polar residues" evidence="1">
    <location>
        <begin position="189"/>
        <end position="199"/>
    </location>
</feature>
<dbReference type="SUPFAM" id="SSF63451">
    <property type="entry name" value="LEM domain"/>
    <property type="match status" value="1"/>
</dbReference>
<dbReference type="KEGG" id="asn:102385676"/>
<dbReference type="InterPro" id="IPR011015">
    <property type="entry name" value="LEM/LEM-like_dom_sf"/>
</dbReference>
<dbReference type="InterPro" id="IPR051656">
    <property type="entry name" value="LEM_domain"/>
</dbReference>
<feature type="compositionally biased region" description="Basic and acidic residues" evidence="1">
    <location>
        <begin position="239"/>
        <end position="252"/>
    </location>
</feature>
<organism evidence="4 5">
    <name type="scientific">Alligator sinensis</name>
    <name type="common">Chinese alligator</name>
    <dbReference type="NCBI Taxonomy" id="38654"/>
    <lineage>
        <taxon>Eukaryota</taxon>
        <taxon>Metazoa</taxon>
        <taxon>Chordata</taxon>
        <taxon>Craniata</taxon>
        <taxon>Vertebrata</taxon>
        <taxon>Euteleostomi</taxon>
        <taxon>Archelosauria</taxon>
        <taxon>Archosauria</taxon>
        <taxon>Crocodylia</taxon>
        <taxon>Alligatoridae</taxon>
        <taxon>Alligatorinae</taxon>
        <taxon>Alligator</taxon>
    </lineage>
</organism>
<dbReference type="Pfam" id="PF03020">
    <property type="entry name" value="LEM"/>
    <property type="match status" value="1"/>
</dbReference>
<evidence type="ECO:0000256" key="1">
    <source>
        <dbReference type="SAM" id="MobiDB-lite"/>
    </source>
</evidence>
<dbReference type="AlphaFoldDB" id="A0A1U7S3B5"/>
<keyword evidence="2" id="KW-0812">Transmembrane</keyword>
<evidence type="ECO:0000256" key="2">
    <source>
        <dbReference type="SAM" id="Phobius"/>
    </source>
</evidence>
<evidence type="ECO:0000313" key="4">
    <source>
        <dbReference type="Proteomes" id="UP000189705"/>
    </source>
</evidence>
<gene>
    <name evidence="5" type="primary">LEMD1</name>
</gene>
<dbReference type="Gene3D" id="1.10.720.40">
    <property type="match status" value="1"/>
</dbReference>
<keyword evidence="2" id="KW-1133">Transmembrane helix</keyword>
<evidence type="ECO:0000259" key="3">
    <source>
        <dbReference type="PROSITE" id="PS50954"/>
    </source>
</evidence>
<dbReference type="CTD" id="93273"/>
<reference evidence="5" key="1">
    <citation type="submission" date="2025-08" db="UniProtKB">
        <authorList>
            <consortium name="RefSeq"/>
        </authorList>
    </citation>
    <scope>IDENTIFICATION</scope>
</reference>
<dbReference type="SMART" id="SM00540">
    <property type="entry name" value="LEM"/>
    <property type="match status" value="1"/>
</dbReference>
<feature type="region of interest" description="Disordered" evidence="1">
    <location>
        <begin position="90"/>
        <end position="121"/>
    </location>
</feature>
<dbReference type="InParanoid" id="A0A1U7S3B5"/>
<name>A0A1U7S3B5_ALLSI</name>
<dbReference type="InterPro" id="IPR003887">
    <property type="entry name" value="LEM_dom"/>
</dbReference>
<dbReference type="GeneID" id="102385676"/>
<accession>A0A1U7S3B5</accession>
<feature type="compositionally biased region" description="Basic and acidic residues" evidence="1">
    <location>
        <begin position="106"/>
        <end position="121"/>
    </location>
</feature>
<dbReference type="Proteomes" id="UP000189705">
    <property type="component" value="Unplaced"/>
</dbReference>
<dbReference type="PROSITE" id="PS50954">
    <property type="entry name" value="LEM"/>
    <property type="match status" value="1"/>
</dbReference>
<dbReference type="eggNOG" id="ENOG502QWCI">
    <property type="taxonomic scope" value="Eukaryota"/>
</dbReference>
<dbReference type="PANTHER" id="PTHR12019:SF12">
    <property type="entry name" value="LEM DOMAIN-CONTAINING PROTEIN 1"/>
    <property type="match status" value="1"/>
</dbReference>